<evidence type="ECO:0000313" key="3">
    <source>
        <dbReference type="Proteomes" id="UP000306985"/>
    </source>
</evidence>
<organism evidence="2 3">
    <name type="scientific">Nakamurella flava</name>
    <dbReference type="NCBI Taxonomy" id="2576308"/>
    <lineage>
        <taxon>Bacteria</taxon>
        <taxon>Bacillati</taxon>
        <taxon>Actinomycetota</taxon>
        <taxon>Actinomycetes</taxon>
        <taxon>Nakamurellales</taxon>
        <taxon>Nakamurellaceae</taxon>
        <taxon>Nakamurella</taxon>
    </lineage>
</organism>
<evidence type="ECO:0000256" key="1">
    <source>
        <dbReference type="SAM" id="MobiDB-lite"/>
    </source>
</evidence>
<proteinExistence type="predicted"/>
<dbReference type="Proteomes" id="UP000306985">
    <property type="component" value="Unassembled WGS sequence"/>
</dbReference>
<keyword evidence="3" id="KW-1185">Reference proteome</keyword>
<feature type="region of interest" description="Disordered" evidence="1">
    <location>
        <begin position="1"/>
        <end position="24"/>
    </location>
</feature>
<comment type="caution">
    <text evidence="2">The sequence shown here is derived from an EMBL/GenBank/DDBJ whole genome shotgun (WGS) entry which is preliminary data.</text>
</comment>
<accession>A0A4U6QLU0</accession>
<sequence>MRSASPAFGESTRQRDRPSAGWADDLPTVANVLGAERFAVTGWSEDEPWMLLTTAHLAPERLRHITAVFRAGRRVVPGRRRWFDEILAVVAADLSR</sequence>
<dbReference type="AlphaFoldDB" id="A0A4U6QLU0"/>
<name>A0A4U6QLU0_9ACTN</name>
<gene>
    <name evidence="2" type="ORF">FDO65_05625</name>
</gene>
<evidence type="ECO:0000313" key="2">
    <source>
        <dbReference type="EMBL" id="TKV61116.1"/>
    </source>
</evidence>
<dbReference type="EMBL" id="SZZH01000001">
    <property type="protein sequence ID" value="TKV61116.1"/>
    <property type="molecule type" value="Genomic_DNA"/>
</dbReference>
<protein>
    <submittedName>
        <fullName evidence="2">Uncharacterized protein</fullName>
    </submittedName>
</protein>
<dbReference type="RefSeq" id="WP_137448420.1">
    <property type="nucleotide sequence ID" value="NZ_SZZH01000001.1"/>
</dbReference>
<reference evidence="2 3" key="1">
    <citation type="submission" date="2019-05" db="EMBL/GenBank/DDBJ databases">
        <title>Nakamurella sp. N5BH11, whole genome shotgun sequence.</title>
        <authorList>
            <person name="Tuo L."/>
        </authorList>
    </citation>
    <scope>NUCLEOTIDE SEQUENCE [LARGE SCALE GENOMIC DNA]</scope>
    <source>
        <strain evidence="2 3">N5BH11</strain>
    </source>
</reference>
<dbReference type="OrthoDB" id="9800988at2"/>